<dbReference type="STRING" id="1608583.BN1356_00368"/>
<feature type="region of interest" description="Disordered" evidence="1">
    <location>
        <begin position="70"/>
        <end position="94"/>
    </location>
</feature>
<dbReference type="EMBL" id="CTEN01000001">
    <property type="protein sequence ID" value="CQR23995.1"/>
    <property type="molecule type" value="Genomic_DNA"/>
</dbReference>
<proteinExistence type="predicted"/>
<reference evidence="4" key="1">
    <citation type="submission" date="2015-03" db="EMBL/GenBank/DDBJ databases">
        <authorList>
            <person name="Urmite Genomes"/>
        </authorList>
    </citation>
    <scope>NUCLEOTIDE SEQUENCE [LARGE SCALE GENOMIC DNA]</scope>
    <source>
        <strain evidence="4">FF10</strain>
    </source>
</reference>
<dbReference type="InterPro" id="IPR047665">
    <property type="entry name" value="ComGG_streptococcus-type"/>
</dbReference>
<protein>
    <submittedName>
        <fullName evidence="3">Late competence protein ComGG</fullName>
    </submittedName>
</protein>
<keyword evidence="2" id="KW-0812">Transmembrane</keyword>
<keyword evidence="4" id="KW-1185">Reference proteome</keyword>
<keyword evidence="2" id="KW-1133">Transmembrane helix</keyword>
<gene>
    <name evidence="3" type="ORF">BN1356_00368</name>
</gene>
<dbReference type="Proteomes" id="UP000198604">
    <property type="component" value="Unassembled WGS sequence"/>
</dbReference>
<evidence type="ECO:0000256" key="2">
    <source>
        <dbReference type="SAM" id="Phobius"/>
    </source>
</evidence>
<evidence type="ECO:0000313" key="3">
    <source>
        <dbReference type="EMBL" id="CQR23995.1"/>
    </source>
</evidence>
<dbReference type="AlphaFoldDB" id="A0A0E4H3E3"/>
<feature type="compositionally biased region" description="Basic and acidic residues" evidence="1">
    <location>
        <begin position="84"/>
        <end position="94"/>
    </location>
</feature>
<dbReference type="NCBIfam" id="NF041014">
    <property type="entry name" value="pilin_ComGG_2"/>
    <property type="match status" value="1"/>
</dbReference>
<feature type="transmembrane region" description="Helical" evidence="2">
    <location>
        <begin position="12"/>
        <end position="30"/>
    </location>
</feature>
<organism evidence="3 4">
    <name type="scientific">Streptococcus varani</name>
    <dbReference type="NCBI Taxonomy" id="1608583"/>
    <lineage>
        <taxon>Bacteria</taxon>
        <taxon>Bacillati</taxon>
        <taxon>Bacillota</taxon>
        <taxon>Bacilli</taxon>
        <taxon>Lactobacillales</taxon>
        <taxon>Streptococcaceae</taxon>
        <taxon>Streptococcus</taxon>
    </lineage>
</organism>
<sequence>MIFRKNLKAGTLLYALLMLGIFALLLQFYIQSQLATGQISQVSQKESQAYFMAQMTKEEAVMIVSQSVEKKEESNLPDQAELPSSKEDKLEKEASIPNSGAISFTNGRAIYERTGQYLQIQVMLNSGQTYAYQFPISSQN</sequence>
<dbReference type="OrthoDB" id="2237524at2"/>
<dbReference type="RefSeq" id="WP_093649712.1">
    <property type="nucleotide sequence ID" value="NZ_CTEN01000001.1"/>
</dbReference>
<keyword evidence="2" id="KW-0472">Membrane</keyword>
<evidence type="ECO:0000256" key="1">
    <source>
        <dbReference type="SAM" id="MobiDB-lite"/>
    </source>
</evidence>
<accession>A0A0E4H3E3</accession>
<evidence type="ECO:0000313" key="4">
    <source>
        <dbReference type="Proteomes" id="UP000198604"/>
    </source>
</evidence>
<name>A0A0E4H3E3_9STRE</name>